<comment type="caution">
    <text evidence="2">The sequence shown here is derived from an EMBL/GenBank/DDBJ whole genome shotgun (WGS) entry which is preliminary data.</text>
</comment>
<dbReference type="Proteomes" id="UP001596407">
    <property type="component" value="Unassembled WGS sequence"/>
</dbReference>
<evidence type="ECO:0000256" key="1">
    <source>
        <dbReference type="SAM" id="MobiDB-lite"/>
    </source>
</evidence>
<feature type="region of interest" description="Disordered" evidence="1">
    <location>
        <begin position="245"/>
        <end position="273"/>
    </location>
</feature>
<reference evidence="2 3" key="1">
    <citation type="journal article" date="2019" name="Int. J. Syst. Evol. Microbiol.">
        <title>The Global Catalogue of Microorganisms (GCM) 10K type strain sequencing project: providing services to taxonomists for standard genome sequencing and annotation.</title>
        <authorList>
            <consortium name="The Broad Institute Genomics Platform"/>
            <consortium name="The Broad Institute Genome Sequencing Center for Infectious Disease"/>
            <person name="Wu L."/>
            <person name="Ma J."/>
        </authorList>
    </citation>
    <scope>NUCLEOTIDE SEQUENCE [LARGE SCALE GENOMIC DNA]</scope>
    <source>
        <strain evidence="2 3">DT72</strain>
    </source>
</reference>
<accession>A0ABD5WFP8</accession>
<sequence>MFKRAGTVAGNQPESVVFLEANDYRQPAIADEWAAVNDPLRLRVTDFDDLVCEYYERLGGPGTRLNTTLRRQLIGRALREVTDEAHFAEAQAYNRDVRELLSELAGAGYDDTAEIWSFVDDHLSDRTASVVGRTAESFATLRTACASESYTISDAYQAVLSSETEVEKLVEAEVIVVSNYTTLSQNETALLQRLAESTEVLIALPLTATPETDDPPSESLIGANAYTSDAVETYRSLADQCVHVSAESGGRSRKRTRRRRRADLHSNTGSRRE</sequence>
<dbReference type="AlphaFoldDB" id="A0ABD5WFP8"/>
<evidence type="ECO:0000313" key="3">
    <source>
        <dbReference type="Proteomes" id="UP001596407"/>
    </source>
</evidence>
<keyword evidence="3" id="KW-1185">Reference proteome</keyword>
<protein>
    <submittedName>
        <fullName evidence="2">Uncharacterized protein</fullName>
    </submittedName>
</protein>
<name>A0ABD5WFP8_9EURY</name>
<gene>
    <name evidence="2" type="ORF">ACFQJ6_03890</name>
</gene>
<proteinExistence type="predicted"/>
<evidence type="ECO:0000313" key="2">
    <source>
        <dbReference type="EMBL" id="MFC7079422.1"/>
    </source>
</evidence>
<dbReference type="RefSeq" id="WP_382208903.1">
    <property type="nucleotide sequence ID" value="NZ_JBHSZH010000004.1"/>
</dbReference>
<feature type="compositionally biased region" description="Basic residues" evidence="1">
    <location>
        <begin position="251"/>
        <end position="262"/>
    </location>
</feature>
<dbReference type="EMBL" id="JBHSZH010000004">
    <property type="protein sequence ID" value="MFC7079422.1"/>
    <property type="molecule type" value="Genomic_DNA"/>
</dbReference>
<organism evidence="2 3">
    <name type="scientific">Halorussus caseinilyticus</name>
    <dbReference type="NCBI Taxonomy" id="3034025"/>
    <lineage>
        <taxon>Archaea</taxon>
        <taxon>Methanobacteriati</taxon>
        <taxon>Methanobacteriota</taxon>
        <taxon>Stenosarchaea group</taxon>
        <taxon>Halobacteria</taxon>
        <taxon>Halobacteriales</taxon>
        <taxon>Haladaptataceae</taxon>
        <taxon>Halorussus</taxon>
    </lineage>
</organism>